<dbReference type="Gene3D" id="3.40.50.300">
    <property type="entry name" value="P-loop containing nucleotide triphosphate hydrolases"/>
    <property type="match status" value="1"/>
</dbReference>
<dbReference type="InterPro" id="IPR017871">
    <property type="entry name" value="ABC_transporter-like_CS"/>
</dbReference>
<sequence>MLNRTERIQWLRLVGLMGPHRWHYLCGVTGHALSETLIMISLAFIMRDMIQAITNHDGPAMYQASLMLIGLATITCVSFMLFGRWFFHSLFRAMAAVRLRLFRHLENVPLAEVERYHKGELIARINSDVDAVSEVFGYQFRQLIFTLLTGVIAMVALLVIDVRIGAVLIGVAGLTAAVNRYFARRLRGVSQGIQRSLGRLSSAAVDAIHGAKDIRVYQMQGEQQQRYDGENRILFEGARQTARLRSGLELGNYLLRILSFSGLLVVGAWLLVAGDTPLGDVVAMIQLLSALNMMFRELGGHVAFLQKSLAGAQRIFEMLSLPTELTAPEDGQDHLAGFSAAGPHRGPLLAVDNVSFAYPGSSPVLHRVSLVVKPGETVAIVGPSGSGKSTLMKLLLGLYIPSDGQIRLQGQSLPELGADGWRRHLAYVPQDAYLFALTVGDNLSCGERAEPDPLRSALARADAGTFVQALPAGIDTLLSEGGGNLSGGQRQRLAVARALAKDADLLLMDEPTSALDQATELRLHSVLAPERPDQAVIIVAHRLATIRHADHILMLQDGRVVEEGDHATLMAQQGTYYQWVSTRIDKEENQ</sequence>
<keyword evidence="3" id="KW-1003">Cell membrane</keyword>
<keyword evidence="7 9" id="KW-1133">Transmembrane helix</keyword>
<dbReference type="GO" id="GO:0015421">
    <property type="term" value="F:ABC-type oligopeptide transporter activity"/>
    <property type="evidence" value="ECO:0007669"/>
    <property type="project" value="TreeGrafter"/>
</dbReference>
<feature type="domain" description="ABC transporter" evidence="10">
    <location>
        <begin position="349"/>
        <end position="582"/>
    </location>
</feature>
<dbReference type="SMART" id="SM00382">
    <property type="entry name" value="AAA"/>
    <property type="match status" value="1"/>
</dbReference>
<accession>A0A0B9FZ87</accession>
<evidence type="ECO:0000256" key="7">
    <source>
        <dbReference type="ARBA" id="ARBA00022989"/>
    </source>
</evidence>
<dbReference type="Proteomes" id="UP000031278">
    <property type="component" value="Unassembled WGS sequence"/>
</dbReference>
<dbReference type="EMBL" id="JWLZ01000199">
    <property type="protein sequence ID" value="KHT61509.1"/>
    <property type="molecule type" value="Genomic_DNA"/>
</dbReference>
<feature type="transmembrane region" description="Helical" evidence="9">
    <location>
        <begin position="66"/>
        <end position="87"/>
    </location>
</feature>
<dbReference type="Gene3D" id="1.20.1560.10">
    <property type="entry name" value="ABC transporter type 1, transmembrane domain"/>
    <property type="match status" value="1"/>
</dbReference>
<dbReference type="SUPFAM" id="SSF52540">
    <property type="entry name" value="P-loop containing nucleoside triphosphate hydrolases"/>
    <property type="match status" value="1"/>
</dbReference>
<dbReference type="InterPro" id="IPR039421">
    <property type="entry name" value="Type_1_exporter"/>
</dbReference>
<dbReference type="FunFam" id="3.40.50.300:FF:000221">
    <property type="entry name" value="Multidrug ABC transporter ATP-binding protein"/>
    <property type="match status" value="1"/>
</dbReference>
<dbReference type="PANTHER" id="PTHR43394:SF1">
    <property type="entry name" value="ATP-BINDING CASSETTE SUB-FAMILY B MEMBER 10, MITOCHONDRIAL"/>
    <property type="match status" value="1"/>
</dbReference>
<protein>
    <recommendedName>
        <fullName evidence="14">ABC transporter ATP-binding protein</fullName>
    </recommendedName>
</protein>
<feature type="transmembrane region" description="Helical" evidence="9">
    <location>
        <begin position="253"/>
        <end position="272"/>
    </location>
</feature>
<proteinExistence type="predicted"/>
<dbReference type="InterPro" id="IPR027417">
    <property type="entry name" value="P-loop_NTPase"/>
</dbReference>
<feature type="transmembrane region" description="Helical" evidence="9">
    <location>
        <begin position="143"/>
        <end position="160"/>
    </location>
</feature>
<evidence type="ECO:0000256" key="6">
    <source>
        <dbReference type="ARBA" id="ARBA00022840"/>
    </source>
</evidence>
<evidence type="ECO:0000259" key="10">
    <source>
        <dbReference type="PROSITE" id="PS50893"/>
    </source>
</evidence>
<evidence type="ECO:0000256" key="8">
    <source>
        <dbReference type="ARBA" id="ARBA00023136"/>
    </source>
</evidence>
<dbReference type="InterPro" id="IPR003593">
    <property type="entry name" value="AAA+_ATPase"/>
</dbReference>
<evidence type="ECO:0000256" key="4">
    <source>
        <dbReference type="ARBA" id="ARBA00022692"/>
    </source>
</evidence>
<dbReference type="GO" id="GO:0016887">
    <property type="term" value="F:ATP hydrolysis activity"/>
    <property type="evidence" value="ECO:0007669"/>
    <property type="project" value="InterPro"/>
</dbReference>
<dbReference type="Pfam" id="PF00005">
    <property type="entry name" value="ABC_tran"/>
    <property type="match status" value="1"/>
</dbReference>
<evidence type="ECO:0000256" key="2">
    <source>
        <dbReference type="ARBA" id="ARBA00022448"/>
    </source>
</evidence>
<evidence type="ECO:0000259" key="11">
    <source>
        <dbReference type="PROSITE" id="PS50929"/>
    </source>
</evidence>
<evidence type="ECO:0008006" key="14">
    <source>
        <dbReference type="Google" id="ProtNLM"/>
    </source>
</evidence>
<dbReference type="PROSITE" id="PS00211">
    <property type="entry name" value="ABC_TRANSPORTER_1"/>
    <property type="match status" value="1"/>
</dbReference>
<feature type="transmembrane region" description="Helical" evidence="9">
    <location>
        <begin position="21"/>
        <end position="46"/>
    </location>
</feature>
<keyword evidence="6" id="KW-0067">ATP-binding</keyword>
<keyword evidence="4 9" id="KW-0812">Transmembrane</keyword>
<keyword evidence="2" id="KW-0813">Transport</keyword>
<dbReference type="PANTHER" id="PTHR43394">
    <property type="entry name" value="ATP-DEPENDENT PERMEASE MDL1, MITOCHONDRIAL"/>
    <property type="match status" value="1"/>
</dbReference>
<dbReference type="CDD" id="cd07346">
    <property type="entry name" value="ABC_6TM_exporters"/>
    <property type="match status" value="1"/>
</dbReference>
<organism evidence="12 13">
    <name type="scientific">Photobacterium gaetbulicola</name>
    <dbReference type="NCBI Taxonomy" id="1295392"/>
    <lineage>
        <taxon>Bacteria</taxon>
        <taxon>Pseudomonadati</taxon>
        <taxon>Pseudomonadota</taxon>
        <taxon>Gammaproteobacteria</taxon>
        <taxon>Vibrionales</taxon>
        <taxon>Vibrionaceae</taxon>
        <taxon>Photobacterium</taxon>
    </lineage>
</organism>
<evidence type="ECO:0000256" key="3">
    <source>
        <dbReference type="ARBA" id="ARBA00022475"/>
    </source>
</evidence>
<comment type="caution">
    <text evidence="12">The sequence shown here is derived from an EMBL/GenBank/DDBJ whole genome shotgun (WGS) entry which is preliminary data.</text>
</comment>
<dbReference type="PROSITE" id="PS50929">
    <property type="entry name" value="ABC_TM1F"/>
    <property type="match status" value="1"/>
</dbReference>
<dbReference type="GO" id="GO:0005524">
    <property type="term" value="F:ATP binding"/>
    <property type="evidence" value="ECO:0007669"/>
    <property type="project" value="UniProtKB-KW"/>
</dbReference>
<reference evidence="12 13" key="1">
    <citation type="submission" date="2014-12" db="EMBL/GenBank/DDBJ databases">
        <title>Genome sequencing of Photobacterium gaetbulicola AD005a.</title>
        <authorList>
            <person name="Adrian T.G.S."/>
            <person name="Chan K.G."/>
        </authorList>
    </citation>
    <scope>NUCLEOTIDE SEQUENCE [LARGE SCALE GENOMIC DNA]</scope>
    <source>
        <strain evidence="12 13">AD005a</strain>
    </source>
</reference>
<evidence type="ECO:0000256" key="5">
    <source>
        <dbReference type="ARBA" id="ARBA00022741"/>
    </source>
</evidence>
<feature type="transmembrane region" description="Helical" evidence="9">
    <location>
        <begin position="166"/>
        <end position="183"/>
    </location>
</feature>
<dbReference type="InterPro" id="IPR011527">
    <property type="entry name" value="ABC1_TM_dom"/>
</dbReference>
<evidence type="ECO:0000313" key="13">
    <source>
        <dbReference type="Proteomes" id="UP000031278"/>
    </source>
</evidence>
<dbReference type="SUPFAM" id="SSF90123">
    <property type="entry name" value="ABC transporter transmembrane region"/>
    <property type="match status" value="1"/>
</dbReference>
<dbReference type="InterPro" id="IPR003439">
    <property type="entry name" value="ABC_transporter-like_ATP-bd"/>
</dbReference>
<comment type="subcellular location">
    <subcellularLocation>
        <location evidence="1">Cell membrane</location>
        <topology evidence="1">Multi-pass membrane protein</topology>
    </subcellularLocation>
</comment>
<dbReference type="PROSITE" id="PS50893">
    <property type="entry name" value="ABC_TRANSPORTER_2"/>
    <property type="match status" value="1"/>
</dbReference>
<keyword evidence="8 9" id="KW-0472">Membrane</keyword>
<name>A0A0B9FZ87_9GAMM</name>
<dbReference type="InterPro" id="IPR036640">
    <property type="entry name" value="ABC1_TM_sf"/>
</dbReference>
<dbReference type="Pfam" id="PF00664">
    <property type="entry name" value="ABC_membrane"/>
    <property type="match status" value="1"/>
</dbReference>
<evidence type="ECO:0000313" key="12">
    <source>
        <dbReference type="EMBL" id="KHT61509.1"/>
    </source>
</evidence>
<gene>
    <name evidence="12" type="ORF">RJ45_22475</name>
</gene>
<dbReference type="GO" id="GO:0005886">
    <property type="term" value="C:plasma membrane"/>
    <property type="evidence" value="ECO:0007669"/>
    <property type="project" value="UniProtKB-SubCell"/>
</dbReference>
<evidence type="ECO:0000256" key="1">
    <source>
        <dbReference type="ARBA" id="ARBA00004651"/>
    </source>
</evidence>
<dbReference type="AlphaFoldDB" id="A0A0B9FZ87"/>
<keyword evidence="5" id="KW-0547">Nucleotide-binding</keyword>
<feature type="domain" description="ABC transmembrane type-1" evidence="11">
    <location>
        <begin position="32"/>
        <end position="307"/>
    </location>
</feature>
<evidence type="ECO:0000256" key="9">
    <source>
        <dbReference type="SAM" id="Phobius"/>
    </source>
</evidence>